<feature type="domain" description="Ribosomal RNA small subunit methyltransferase E methyltransferase" evidence="11">
    <location>
        <begin position="72"/>
        <end position="233"/>
    </location>
</feature>
<dbReference type="NCBIfam" id="TIGR00046">
    <property type="entry name" value="RsmE family RNA methyltransferase"/>
    <property type="match status" value="1"/>
</dbReference>
<dbReference type="STRING" id="1122252.SAMN05660443_1035"/>
<evidence type="ECO:0000256" key="9">
    <source>
        <dbReference type="ARBA" id="ARBA00047944"/>
    </source>
</evidence>
<dbReference type="AlphaFoldDB" id="A0A1I1FPZ4"/>
<keyword evidence="5 10" id="KW-0489">Methyltransferase</keyword>
<dbReference type="NCBIfam" id="NF008700">
    <property type="entry name" value="PRK11713.5-4"/>
    <property type="match status" value="1"/>
</dbReference>
<comment type="subcellular location">
    <subcellularLocation>
        <location evidence="1 10">Cytoplasm</location>
    </subcellularLocation>
</comment>
<dbReference type="Gene3D" id="3.40.1280.10">
    <property type="match status" value="1"/>
</dbReference>
<dbReference type="InterPro" id="IPR046886">
    <property type="entry name" value="RsmE_MTase_dom"/>
</dbReference>
<dbReference type="SUPFAM" id="SSF75217">
    <property type="entry name" value="alpha/beta knot"/>
    <property type="match status" value="1"/>
</dbReference>
<gene>
    <name evidence="12" type="ORF">SAMN05660443_1035</name>
</gene>
<comment type="catalytic activity">
    <reaction evidence="9 10">
        <text>uridine(1498) in 16S rRNA + S-adenosyl-L-methionine = N(3)-methyluridine(1498) in 16S rRNA + S-adenosyl-L-homocysteine + H(+)</text>
        <dbReference type="Rhea" id="RHEA:42920"/>
        <dbReference type="Rhea" id="RHEA-COMP:10283"/>
        <dbReference type="Rhea" id="RHEA-COMP:10284"/>
        <dbReference type="ChEBI" id="CHEBI:15378"/>
        <dbReference type="ChEBI" id="CHEBI:57856"/>
        <dbReference type="ChEBI" id="CHEBI:59789"/>
        <dbReference type="ChEBI" id="CHEBI:65315"/>
        <dbReference type="ChEBI" id="CHEBI:74502"/>
        <dbReference type="EC" id="2.1.1.193"/>
    </reaction>
</comment>
<dbReference type="EMBL" id="FOLH01000002">
    <property type="protein sequence ID" value="SFB99153.1"/>
    <property type="molecule type" value="Genomic_DNA"/>
</dbReference>
<evidence type="ECO:0000313" key="12">
    <source>
        <dbReference type="EMBL" id="SFB99153.1"/>
    </source>
</evidence>
<dbReference type="PIRSF" id="PIRSF015601">
    <property type="entry name" value="MTase_slr0722"/>
    <property type="match status" value="1"/>
</dbReference>
<keyword evidence="3 10" id="KW-0963">Cytoplasm</keyword>
<dbReference type="InterPro" id="IPR006700">
    <property type="entry name" value="RsmE"/>
</dbReference>
<dbReference type="EC" id="2.1.1.193" evidence="10"/>
<dbReference type="InterPro" id="IPR029026">
    <property type="entry name" value="tRNA_m1G_MTases_N"/>
</dbReference>
<evidence type="ECO:0000256" key="2">
    <source>
        <dbReference type="ARBA" id="ARBA00005528"/>
    </source>
</evidence>
<dbReference type="PANTHER" id="PTHR30027:SF3">
    <property type="entry name" value="16S RRNA (URACIL(1498)-N(3))-METHYLTRANSFERASE"/>
    <property type="match status" value="1"/>
</dbReference>
<dbReference type="Pfam" id="PF04452">
    <property type="entry name" value="Methyltrans_RNA"/>
    <property type="match status" value="1"/>
</dbReference>
<keyword evidence="7 10" id="KW-0949">S-adenosyl-L-methionine</keyword>
<comment type="function">
    <text evidence="8 10">Specifically methylates the N3 position of the uracil ring of uridine 1498 (m3U1498) in 16S rRNA. Acts on the fully assembled 30S ribosomal subunit.</text>
</comment>
<evidence type="ECO:0000256" key="6">
    <source>
        <dbReference type="ARBA" id="ARBA00022679"/>
    </source>
</evidence>
<dbReference type="GO" id="GO:0070042">
    <property type="term" value="F:rRNA (uridine-N3-)-methyltransferase activity"/>
    <property type="evidence" value="ECO:0007669"/>
    <property type="project" value="TreeGrafter"/>
</dbReference>
<name>A0A1I1FPZ4_9GAMM</name>
<dbReference type="Proteomes" id="UP000199058">
    <property type="component" value="Unassembled WGS sequence"/>
</dbReference>
<dbReference type="GO" id="GO:0070475">
    <property type="term" value="P:rRNA base methylation"/>
    <property type="evidence" value="ECO:0007669"/>
    <property type="project" value="TreeGrafter"/>
</dbReference>
<dbReference type="OrthoDB" id="9815641at2"/>
<reference evidence="12 13" key="1">
    <citation type="submission" date="2016-10" db="EMBL/GenBank/DDBJ databases">
        <authorList>
            <person name="de Groot N.N."/>
        </authorList>
    </citation>
    <scope>NUCLEOTIDE SEQUENCE [LARGE SCALE GENOMIC DNA]</scope>
    <source>
        <strain evidence="12 13">DSM 18438</strain>
    </source>
</reference>
<keyword evidence="4 10" id="KW-0698">rRNA processing</keyword>
<dbReference type="GO" id="GO:0005737">
    <property type="term" value="C:cytoplasm"/>
    <property type="evidence" value="ECO:0007669"/>
    <property type="project" value="UniProtKB-SubCell"/>
</dbReference>
<dbReference type="CDD" id="cd18084">
    <property type="entry name" value="RsmE-like"/>
    <property type="match status" value="1"/>
</dbReference>
<protein>
    <recommendedName>
        <fullName evidence="10">Ribosomal RNA small subunit methyltransferase E</fullName>
        <ecNumber evidence="10">2.1.1.193</ecNumber>
    </recommendedName>
</protein>
<dbReference type="InterPro" id="IPR029028">
    <property type="entry name" value="Alpha/beta_knot_MTases"/>
</dbReference>
<evidence type="ECO:0000256" key="4">
    <source>
        <dbReference type="ARBA" id="ARBA00022552"/>
    </source>
</evidence>
<comment type="similarity">
    <text evidence="2 10">Belongs to the RNA methyltransferase RsmE family.</text>
</comment>
<evidence type="ECO:0000259" key="11">
    <source>
        <dbReference type="Pfam" id="PF04452"/>
    </source>
</evidence>
<organism evidence="12 13">
    <name type="scientific">Marinospirillum celere</name>
    <dbReference type="NCBI Taxonomy" id="1122252"/>
    <lineage>
        <taxon>Bacteria</taxon>
        <taxon>Pseudomonadati</taxon>
        <taxon>Pseudomonadota</taxon>
        <taxon>Gammaproteobacteria</taxon>
        <taxon>Oceanospirillales</taxon>
        <taxon>Oceanospirillaceae</taxon>
        <taxon>Marinospirillum</taxon>
    </lineage>
</organism>
<dbReference type="PANTHER" id="PTHR30027">
    <property type="entry name" value="RIBOSOMAL RNA SMALL SUBUNIT METHYLTRANSFERASE E"/>
    <property type="match status" value="1"/>
</dbReference>
<sequence length="235" mass="26324">MNLLLVDPLELNDNQQIRLTGRRHQHLRDIHKLQPGDQLKAGVLNGLAGTATLLELEQDSSLLALDVHSQPPAPLPVTLILALPRPRMLARSLEHLATLGVKNIHLLQTAKVEKSYWQSPELRPEKVHQHLLLGLEQARDTLLPTVELHQRFRPFVEDLLPEISRDTYKLVAHPGDYPACPRGLEEPTTLAIGPEGGFVDFEIEKLVEQGFQPVQIGERILRVETAVTALLAKLF</sequence>
<proteinExistence type="inferred from homology"/>
<keyword evidence="13" id="KW-1185">Reference proteome</keyword>
<evidence type="ECO:0000256" key="7">
    <source>
        <dbReference type="ARBA" id="ARBA00022691"/>
    </source>
</evidence>
<evidence type="ECO:0000313" key="13">
    <source>
        <dbReference type="Proteomes" id="UP000199058"/>
    </source>
</evidence>
<dbReference type="RefSeq" id="WP_091960225.1">
    <property type="nucleotide sequence ID" value="NZ_FOLH01000002.1"/>
</dbReference>
<evidence type="ECO:0000256" key="5">
    <source>
        <dbReference type="ARBA" id="ARBA00022603"/>
    </source>
</evidence>
<evidence type="ECO:0000256" key="3">
    <source>
        <dbReference type="ARBA" id="ARBA00022490"/>
    </source>
</evidence>
<accession>A0A1I1FPZ4</accession>
<evidence type="ECO:0000256" key="10">
    <source>
        <dbReference type="PIRNR" id="PIRNR015601"/>
    </source>
</evidence>
<evidence type="ECO:0000256" key="8">
    <source>
        <dbReference type="ARBA" id="ARBA00025699"/>
    </source>
</evidence>
<keyword evidence="6 10" id="KW-0808">Transferase</keyword>
<evidence type="ECO:0000256" key="1">
    <source>
        <dbReference type="ARBA" id="ARBA00004496"/>
    </source>
</evidence>